<dbReference type="SUPFAM" id="SSF46955">
    <property type="entry name" value="Putative DNA-binding domain"/>
    <property type="match status" value="1"/>
</dbReference>
<organism evidence="2">
    <name type="scientific">Paraconexibacter sp. AEG42_29</name>
    <dbReference type="NCBI Taxonomy" id="2997339"/>
    <lineage>
        <taxon>Bacteria</taxon>
        <taxon>Bacillati</taxon>
        <taxon>Actinomycetota</taxon>
        <taxon>Thermoleophilia</taxon>
        <taxon>Solirubrobacterales</taxon>
        <taxon>Paraconexibacteraceae</taxon>
        <taxon>Paraconexibacter</taxon>
    </lineage>
</organism>
<sequence length="72" mass="7982">MAQRTTVPTRLGLTTSQAAAHLGVSLSTVRRWSDQGHLIGYRTPGGQRRFSLQQLDAFLDSLEQDARERSAL</sequence>
<dbReference type="GO" id="GO:0003677">
    <property type="term" value="F:DNA binding"/>
    <property type="evidence" value="ECO:0007669"/>
    <property type="project" value="InterPro"/>
</dbReference>
<dbReference type="Gene3D" id="1.10.1660.10">
    <property type="match status" value="1"/>
</dbReference>
<dbReference type="CDD" id="cd04762">
    <property type="entry name" value="HTH_MerR-trunc"/>
    <property type="match status" value="1"/>
</dbReference>
<evidence type="ECO:0000313" key="2">
    <source>
        <dbReference type="EMBL" id="XAY08328.1"/>
    </source>
</evidence>
<gene>
    <name evidence="2" type="ORF">DSM112329_05228</name>
</gene>
<accession>A0AAU7B363</accession>
<reference evidence="2" key="1">
    <citation type="submission" date="2022-12" db="EMBL/GenBank/DDBJ databases">
        <title>Paraconexibacter alkalitolerans sp. nov. and Baekduia alba sp. nov., isolated from soil and emended description of the genera Paraconexibacter (Chun et al., 2020) and Baekduia (An et al., 2020).</title>
        <authorList>
            <person name="Vieira S."/>
            <person name="Huber K.J."/>
            <person name="Geppert A."/>
            <person name="Wolf J."/>
            <person name="Neumann-Schaal M."/>
            <person name="Muesken M."/>
            <person name="Overmann J."/>
        </authorList>
    </citation>
    <scope>NUCLEOTIDE SEQUENCE</scope>
    <source>
        <strain evidence="2">AEG42_29</strain>
    </source>
</reference>
<protein>
    <submittedName>
        <fullName evidence="2">Excisionase and transcriptional regulator</fullName>
    </submittedName>
</protein>
<dbReference type="Pfam" id="PF12728">
    <property type="entry name" value="HTH_17"/>
    <property type="match status" value="1"/>
</dbReference>
<evidence type="ECO:0000259" key="1">
    <source>
        <dbReference type="Pfam" id="PF12728"/>
    </source>
</evidence>
<dbReference type="InterPro" id="IPR010093">
    <property type="entry name" value="SinI_DNA-bd"/>
</dbReference>
<dbReference type="RefSeq" id="WP_354699511.1">
    <property type="nucleotide sequence ID" value="NZ_CP114014.1"/>
</dbReference>
<dbReference type="NCBIfam" id="TIGR01764">
    <property type="entry name" value="excise"/>
    <property type="match status" value="1"/>
</dbReference>
<dbReference type="EMBL" id="CP114014">
    <property type="protein sequence ID" value="XAY08328.1"/>
    <property type="molecule type" value="Genomic_DNA"/>
</dbReference>
<dbReference type="InterPro" id="IPR009061">
    <property type="entry name" value="DNA-bd_dom_put_sf"/>
</dbReference>
<proteinExistence type="predicted"/>
<feature type="domain" description="Helix-turn-helix" evidence="1">
    <location>
        <begin position="13"/>
        <end position="61"/>
    </location>
</feature>
<dbReference type="InterPro" id="IPR041657">
    <property type="entry name" value="HTH_17"/>
</dbReference>
<dbReference type="AlphaFoldDB" id="A0AAU7B363"/>
<dbReference type="KEGG" id="parq:DSM112329_05228"/>
<name>A0AAU7B363_9ACTN</name>